<dbReference type="AlphaFoldDB" id="A0A7C5SND6"/>
<feature type="non-terminal residue" evidence="1">
    <location>
        <position position="1"/>
    </location>
</feature>
<proteinExistence type="predicted"/>
<protein>
    <submittedName>
        <fullName evidence="1">Uncharacterized protein</fullName>
    </submittedName>
</protein>
<accession>A0A7C5SND6</accession>
<dbReference type="NCBIfam" id="TIGR02608">
    <property type="entry name" value="delta_60_rpt"/>
    <property type="match status" value="3"/>
</dbReference>
<evidence type="ECO:0000313" key="1">
    <source>
        <dbReference type="EMBL" id="HHO57543.1"/>
    </source>
</evidence>
<organism evidence="1">
    <name type="scientific">Oceanithermus profundus</name>
    <dbReference type="NCBI Taxonomy" id="187137"/>
    <lineage>
        <taxon>Bacteria</taxon>
        <taxon>Thermotogati</taxon>
        <taxon>Deinococcota</taxon>
        <taxon>Deinococci</taxon>
        <taxon>Thermales</taxon>
        <taxon>Thermaceae</taxon>
        <taxon>Oceanithermus</taxon>
    </lineage>
</organism>
<dbReference type="Gene3D" id="2.80.10.50">
    <property type="match status" value="1"/>
</dbReference>
<comment type="caution">
    <text evidence="1">The sequence shown here is derived from an EMBL/GenBank/DDBJ whole genome shotgun (WGS) entry which is preliminary data.</text>
</comment>
<gene>
    <name evidence="1" type="ORF">ENJ85_00045</name>
</gene>
<dbReference type="Proteomes" id="UP000886105">
    <property type="component" value="Unassembled WGS sequence"/>
</dbReference>
<name>A0A7C5SND6_9DEIN</name>
<dbReference type="InterPro" id="IPR013431">
    <property type="entry name" value="Delta_60_rpt"/>
</dbReference>
<reference evidence="1" key="1">
    <citation type="journal article" date="2020" name="mSystems">
        <title>Genome- and Community-Level Interaction Insights into Carbon Utilization and Element Cycling Functions of Hydrothermarchaeota in Hydrothermal Sediment.</title>
        <authorList>
            <person name="Zhou Z."/>
            <person name="Liu Y."/>
            <person name="Xu W."/>
            <person name="Pan J."/>
            <person name="Luo Z.H."/>
            <person name="Li M."/>
        </authorList>
    </citation>
    <scope>NUCLEOTIDE SEQUENCE [LARGE SCALE GENOMIC DNA]</scope>
    <source>
        <strain evidence="1">HyVt-523</strain>
    </source>
</reference>
<dbReference type="EMBL" id="DRNZ01000005">
    <property type="protein sequence ID" value="HHO57543.1"/>
    <property type="molecule type" value="Genomic_DNA"/>
</dbReference>
<dbReference type="Pfam" id="PF17164">
    <property type="entry name" value="DUF5122"/>
    <property type="match status" value="1"/>
</dbReference>
<sequence length="230" mass="23440">GFDADGVFVDGTPTGVAWFDDLDLAAGAPLAVGAEFQGGQLQPLAVKLKPDGGLDADFGNGGRVILPLGSASSGEALAVHVGDSYILVAGYVNDGKSHVALWRLGLDGAPDTGFGADGLLVLDGVAPANYYDARVGLAVDGRGRSWLTAGLENAAGDLDMAVWRVLPSGELDPDFCGGGPCTFAGLPGGNGDDWGNDLILAEGAVYVGGWSWNGSDRDVVIWKLALTPVR</sequence>